<gene>
    <name evidence="2" type="ORF">HMPREF1705_03140</name>
</gene>
<dbReference type="GO" id="GO:0016832">
    <property type="term" value="F:aldehyde-lyase activity"/>
    <property type="evidence" value="ECO:0007669"/>
    <property type="project" value="InterPro"/>
</dbReference>
<reference evidence="3" key="1">
    <citation type="submission" date="2012-09" db="EMBL/GenBank/DDBJ databases">
        <authorList>
            <person name="Weinstock G."/>
            <person name="Sodergren E."/>
            <person name="Clifton S."/>
            <person name="Fulton L."/>
            <person name="Fulton B."/>
            <person name="Courtney L."/>
            <person name="Fronick C."/>
            <person name="Harrison M."/>
            <person name="Strong C."/>
            <person name="Farmer C."/>
            <person name="Delehaunty K."/>
            <person name="Markovic C."/>
            <person name="Hall O."/>
            <person name="Minx P."/>
            <person name="Tomlinson C."/>
            <person name="Mitreva M."/>
            <person name="Nelson J."/>
            <person name="Hou S."/>
            <person name="Wollam A."/>
            <person name="Pepin K.H."/>
            <person name="Johnson M."/>
            <person name="Bhonagiri V."/>
            <person name="Nash W.E."/>
            <person name="Suruliraj S."/>
            <person name="Warren W."/>
            <person name="Chinwalla A."/>
            <person name="Mardis E.R."/>
            <person name="Wilson R.K."/>
        </authorList>
    </citation>
    <scope>NUCLEOTIDE SEQUENCE [LARGE SCALE GENOMIC DNA]</scope>
    <source>
        <strain evidence="3">OS1</strain>
    </source>
</reference>
<dbReference type="EMBL" id="ACJX03000001">
    <property type="protein sequence ID" value="KRT35884.1"/>
    <property type="molecule type" value="Genomic_DNA"/>
</dbReference>
<dbReference type="InterPro" id="IPR013785">
    <property type="entry name" value="Aldolase_TIM"/>
</dbReference>
<dbReference type="SUPFAM" id="SSF51569">
    <property type="entry name" value="Aldolase"/>
    <property type="match status" value="1"/>
</dbReference>
<dbReference type="Gene3D" id="3.20.20.70">
    <property type="entry name" value="Aldolase class I"/>
    <property type="match status" value="1"/>
</dbReference>
<keyword evidence="3" id="KW-1185">Reference proteome</keyword>
<evidence type="ECO:0000256" key="1">
    <source>
        <dbReference type="SAM" id="MobiDB-lite"/>
    </source>
</evidence>
<dbReference type="InterPro" id="IPR050246">
    <property type="entry name" value="Class_II_FBP_aldolase"/>
</dbReference>
<comment type="caution">
    <text evidence="2">The sequence shown here is derived from an EMBL/GenBank/DDBJ whole genome shotgun (WGS) entry which is preliminary data.</text>
</comment>
<dbReference type="eggNOG" id="COG0191">
    <property type="taxonomic scope" value="Bacteria"/>
</dbReference>
<dbReference type="InterPro" id="IPR000771">
    <property type="entry name" value="FBA_II"/>
</dbReference>
<dbReference type="Proteomes" id="UP000005273">
    <property type="component" value="Unassembled WGS sequence"/>
</dbReference>
<dbReference type="Pfam" id="PF01116">
    <property type="entry name" value="F_bP_aldolase"/>
    <property type="match status" value="1"/>
</dbReference>
<protein>
    <submittedName>
        <fullName evidence="2">Ketose-bisphosphate aldolase</fullName>
    </submittedName>
</protein>
<organism evidence="2 3">
    <name type="scientific">Acetomicrobium hydrogeniformans ATCC BAA-1850</name>
    <dbReference type="NCBI Taxonomy" id="592015"/>
    <lineage>
        <taxon>Bacteria</taxon>
        <taxon>Thermotogati</taxon>
        <taxon>Synergistota</taxon>
        <taxon>Synergistia</taxon>
        <taxon>Synergistales</taxon>
        <taxon>Acetomicrobiaceae</taxon>
        <taxon>Acetomicrobium</taxon>
    </lineage>
</organism>
<dbReference type="PANTHER" id="PTHR30304">
    <property type="entry name" value="D-TAGATOSE-1,6-BISPHOSPHATE ALDOLASE"/>
    <property type="match status" value="1"/>
</dbReference>
<sequence>MLQFIRSQFQRGRKVKQEVYQLKTESLSYKELLKKRPLNVQAIYGDEPVALVSGRDIIEAARKKGAVILAANARNPLTVKGVLQAAKKLNSAVLIELAKSESTYCGCTYDNVPDYAVKYSKELGHGVVFGLHVDHYAIKSISDVYKAIAHLRQIVERGWTSVAVDASHNPDWENLTFTRDVAQHIPAYLGLEVEVGEIKGAGELTTVEEALFFVGGLNSWCIFPDLLAISNGSMHGTYDKTAGQIEGIDLNRTKEIADAVARYGVSIAQHGISGTPFDKASMFSKYGINKGNVATLWQNIVFGLEMEPETGNAVIKDGSYVKDPNRGIPVELWNKIVAWADEQGFNRKSGDYKKANKPFHDQIMALPEEIQERIVAETEEWATKFIKAFGSEGTAELVLEVASSRRDYNSTPERKIYHSRSEFAPEKAPDANREKKKDDKDYSD</sequence>
<dbReference type="GO" id="GO:0005975">
    <property type="term" value="P:carbohydrate metabolic process"/>
    <property type="evidence" value="ECO:0007669"/>
    <property type="project" value="InterPro"/>
</dbReference>
<evidence type="ECO:0000313" key="2">
    <source>
        <dbReference type="EMBL" id="KRT35884.1"/>
    </source>
</evidence>
<feature type="region of interest" description="Disordered" evidence="1">
    <location>
        <begin position="404"/>
        <end position="444"/>
    </location>
</feature>
<dbReference type="STRING" id="592015.HMPREF1705_03140"/>
<proteinExistence type="predicted"/>
<dbReference type="GO" id="GO:0008270">
    <property type="term" value="F:zinc ion binding"/>
    <property type="evidence" value="ECO:0007669"/>
    <property type="project" value="InterPro"/>
</dbReference>
<dbReference type="AlphaFoldDB" id="A0A0T5XC01"/>
<dbReference type="PANTHER" id="PTHR30304:SF0">
    <property type="entry name" value="D-TAGATOSE-1,6-BISPHOSPHATE ALDOLASE SUBUNIT GATY-RELATED"/>
    <property type="match status" value="1"/>
</dbReference>
<evidence type="ECO:0000313" key="3">
    <source>
        <dbReference type="Proteomes" id="UP000005273"/>
    </source>
</evidence>
<accession>A0A0T5XC01</accession>
<name>A0A0T5XC01_9BACT</name>